<dbReference type="Pfam" id="PF14082">
    <property type="entry name" value="SduA_C"/>
    <property type="match status" value="1"/>
</dbReference>
<dbReference type="Proteomes" id="UP000321676">
    <property type="component" value="Unassembled WGS sequence"/>
</dbReference>
<evidence type="ECO:0000313" key="3">
    <source>
        <dbReference type="Proteomes" id="UP000321676"/>
    </source>
</evidence>
<dbReference type="EMBL" id="BJXH01000012">
    <property type="protein sequence ID" value="GEM68035.1"/>
    <property type="molecule type" value="Genomic_DNA"/>
</dbReference>
<feature type="domain" description="Shedu protein SduA C-terminal" evidence="1">
    <location>
        <begin position="20"/>
        <end position="139"/>
    </location>
</feature>
<protein>
    <recommendedName>
        <fullName evidence="1">Shedu protein SduA C-terminal domain-containing protein</fullName>
    </recommendedName>
</protein>
<accession>A0ABQ0W6S1</accession>
<sequence length="156" mass="18717">MYRDSYADHKYELSLKEKQDNCRQNCDFILIPDVPSHQNTTFFEVKKENVQMIVKMNKKRPRFSSEMHDHLYQISDYRKYTNKQENADELTLKMGYLPERNSFQLLVGRLDEKLEAQDIFREKLGDHFPGIEVVTYEELELLYVGYINKLGRLRVN</sequence>
<dbReference type="InterPro" id="IPR025359">
    <property type="entry name" value="SduA_C"/>
</dbReference>
<reference evidence="2 3" key="1">
    <citation type="submission" date="2019-07" db="EMBL/GenBank/DDBJ databases">
        <title>Whole genome shotgun sequence of Sphingobacterium mizutaii NBRC 14946.</title>
        <authorList>
            <person name="Hosoyama A."/>
            <person name="Uohara A."/>
            <person name="Ohji S."/>
            <person name="Ichikawa N."/>
        </authorList>
    </citation>
    <scope>NUCLEOTIDE SEQUENCE [LARGE SCALE GENOMIC DNA]</scope>
    <source>
        <strain evidence="2 3">NBRC 14946</strain>
    </source>
</reference>
<evidence type="ECO:0000313" key="2">
    <source>
        <dbReference type="EMBL" id="GEM68035.1"/>
    </source>
</evidence>
<gene>
    <name evidence="2" type="ORF">SMI01S_16410</name>
</gene>
<name>A0ABQ0W6S1_9SPHI</name>
<keyword evidence="3" id="KW-1185">Reference proteome</keyword>
<organism evidence="2 3">
    <name type="scientific">Sphingobacterium mizutaii NBRC 14946 = DSM 11724</name>
    <dbReference type="NCBI Taxonomy" id="1220576"/>
    <lineage>
        <taxon>Bacteria</taxon>
        <taxon>Pseudomonadati</taxon>
        <taxon>Bacteroidota</taxon>
        <taxon>Sphingobacteriia</taxon>
        <taxon>Sphingobacteriales</taxon>
        <taxon>Sphingobacteriaceae</taxon>
        <taxon>Sphingobacterium</taxon>
    </lineage>
</organism>
<proteinExistence type="predicted"/>
<evidence type="ECO:0000259" key="1">
    <source>
        <dbReference type="Pfam" id="PF14082"/>
    </source>
</evidence>
<comment type="caution">
    <text evidence="2">The sequence shown here is derived from an EMBL/GenBank/DDBJ whole genome shotgun (WGS) entry which is preliminary data.</text>
</comment>